<name>C7N1C0_SLAHD</name>
<dbReference type="HOGENOM" id="CLU_3140744_0_0_11"/>
<dbReference type="AlphaFoldDB" id="C7N1C0"/>
<protein>
    <submittedName>
        <fullName evidence="2">Uncharacterized protein</fullName>
    </submittedName>
</protein>
<dbReference type="STRING" id="471855.Shel_01390"/>
<keyword evidence="3" id="KW-1185">Reference proteome</keyword>
<gene>
    <name evidence="2" type="ordered locus">Shel_01390</name>
</gene>
<organism evidence="2 3">
    <name type="scientific">Slackia heliotrinireducens (strain ATCC 29202 / DSM 20476 / NCTC 11029 / RHS 1)</name>
    <name type="common">Peptococcus heliotrinreducens</name>
    <dbReference type="NCBI Taxonomy" id="471855"/>
    <lineage>
        <taxon>Bacteria</taxon>
        <taxon>Bacillati</taxon>
        <taxon>Actinomycetota</taxon>
        <taxon>Coriobacteriia</taxon>
        <taxon>Eggerthellales</taxon>
        <taxon>Eggerthellaceae</taxon>
        <taxon>Slackia</taxon>
    </lineage>
</organism>
<evidence type="ECO:0000313" key="2">
    <source>
        <dbReference type="EMBL" id="ACV21212.1"/>
    </source>
</evidence>
<dbReference type="EMBL" id="CP001684">
    <property type="protein sequence ID" value="ACV21212.1"/>
    <property type="molecule type" value="Genomic_DNA"/>
</dbReference>
<dbReference type="Proteomes" id="UP000002026">
    <property type="component" value="Chromosome"/>
</dbReference>
<dbReference type="KEGG" id="shi:Shel_01390"/>
<proteinExistence type="predicted"/>
<feature type="transmembrane region" description="Helical" evidence="1">
    <location>
        <begin position="20"/>
        <end position="48"/>
    </location>
</feature>
<accession>C7N1C0</accession>
<reference evidence="2 3" key="1">
    <citation type="journal article" date="2009" name="Stand. Genomic Sci.">
        <title>Complete genome sequence of Slackia heliotrinireducens type strain (RHS 1).</title>
        <authorList>
            <person name="Pukall R."/>
            <person name="Lapidus A."/>
            <person name="Nolan M."/>
            <person name="Copeland A."/>
            <person name="Glavina Del Rio T."/>
            <person name="Lucas S."/>
            <person name="Chen F."/>
            <person name="Tice H."/>
            <person name="Cheng J.F."/>
            <person name="Chertkov O."/>
            <person name="Bruce D."/>
            <person name="Goodwin L."/>
            <person name="Kuske C."/>
            <person name="Brettin T."/>
            <person name="Detter J.C."/>
            <person name="Han C."/>
            <person name="Pitluck S."/>
            <person name="Pati A."/>
            <person name="Mavrommatis K."/>
            <person name="Ivanova N."/>
            <person name="Ovchinnikova G."/>
            <person name="Chen A."/>
            <person name="Palaniappan K."/>
            <person name="Schneider S."/>
            <person name="Rohde M."/>
            <person name="Chain P."/>
            <person name="D'haeseleer P."/>
            <person name="Goker M."/>
            <person name="Bristow J."/>
            <person name="Eisen J.A."/>
            <person name="Markowitz V."/>
            <person name="Kyrpides N.C."/>
            <person name="Klenk H.P."/>
            <person name="Hugenholtz P."/>
        </authorList>
    </citation>
    <scope>NUCLEOTIDE SEQUENCE [LARGE SCALE GENOMIC DNA]</scope>
    <source>
        <strain evidence="3">ATCC 29202 / DSM 20476 / NCTC 11029 / RHS 1</strain>
    </source>
</reference>
<evidence type="ECO:0000313" key="3">
    <source>
        <dbReference type="Proteomes" id="UP000002026"/>
    </source>
</evidence>
<evidence type="ECO:0000256" key="1">
    <source>
        <dbReference type="SAM" id="Phobius"/>
    </source>
</evidence>
<keyword evidence="1" id="KW-0812">Transmembrane</keyword>
<keyword evidence="1" id="KW-1133">Transmembrane helix</keyword>
<sequence>MQRTSVKDRKRARNRAIVSLRAELIVLCSIVLLGIWLGVLTALVKLVIG</sequence>
<keyword evidence="1" id="KW-0472">Membrane</keyword>